<comment type="caution">
    <text evidence="3">The sequence shown here is derived from an EMBL/GenBank/DDBJ whole genome shotgun (WGS) entry which is preliminary data.</text>
</comment>
<dbReference type="Gene3D" id="3.40.50.150">
    <property type="entry name" value="Vaccinia Virus protein VP39"/>
    <property type="match status" value="1"/>
</dbReference>
<sequence length="261" mass="27378">MRGEEVGIRARAAAFIVEQTAVTAPPLVPEVRLHLATEVTPLWRITEEEMRRLGLWGDAGGREIDPSSSGVVPPPYWAFVWAGGHALARHVLDHPALVAGRRVLDFASGSGIGALAAAKAGAAAVTAADVDPFAVVAIALNARLNGEEITVRADDLTATPAALAKPAARTTGAASTPSESATPDDWDVILAGDVCYDREMAACVLPWLRARADAGAVVLLGDPGRAYCPADGYEVLAHCKVPTSLDLEGREALDVRILRLR</sequence>
<evidence type="ECO:0000313" key="3">
    <source>
        <dbReference type="EMBL" id="EYF08465.1"/>
    </source>
</evidence>
<dbReference type="GO" id="GO:0016279">
    <property type="term" value="F:protein-lysine N-methyltransferase activity"/>
    <property type="evidence" value="ECO:0007669"/>
    <property type="project" value="TreeGrafter"/>
</dbReference>
<accession>A0A017TI03</accession>
<keyword evidence="4" id="KW-1185">Reference proteome</keyword>
<dbReference type="InterPro" id="IPR029063">
    <property type="entry name" value="SAM-dependent_MTases_sf"/>
</dbReference>
<dbReference type="OrthoDB" id="9794615at2"/>
<evidence type="ECO:0000256" key="2">
    <source>
        <dbReference type="ARBA" id="ARBA00022679"/>
    </source>
</evidence>
<dbReference type="eggNOG" id="COG3897">
    <property type="taxonomic scope" value="Bacteria"/>
</dbReference>
<reference evidence="3 4" key="1">
    <citation type="submission" date="2013-05" db="EMBL/GenBank/DDBJ databases">
        <title>Genome assembly of Chondromyces apiculatus DSM 436.</title>
        <authorList>
            <person name="Sharma G."/>
            <person name="Khatri I."/>
            <person name="Kaur C."/>
            <person name="Mayilraj S."/>
            <person name="Subramanian S."/>
        </authorList>
    </citation>
    <scope>NUCLEOTIDE SEQUENCE [LARGE SCALE GENOMIC DNA]</scope>
    <source>
        <strain evidence="3 4">DSM 436</strain>
    </source>
</reference>
<dbReference type="EMBL" id="ASRX01000003">
    <property type="protein sequence ID" value="EYF08465.1"/>
    <property type="molecule type" value="Genomic_DNA"/>
</dbReference>
<dbReference type="PANTHER" id="PTHR43648:SF1">
    <property type="entry name" value="ELECTRON TRANSFER FLAVOPROTEIN BETA SUBUNIT LYSINE METHYLTRANSFERASE"/>
    <property type="match status" value="1"/>
</dbReference>
<dbReference type="Pfam" id="PF06325">
    <property type="entry name" value="PrmA"/>
    <property type="match status" value="1"/>
</dbReference>
<evidence type="ECO:0000313" key="4">
    <source>
        <dbReference type="Proteomes" id="UP000019678"/>
    </source>
</evidence>
<dbReference type="InterPro" id="IPR050078">
    <property type="entry name" value="Ribosomal_L11_MeTrfase_PrmA"/>
</dbReference>
<proteinExistence type="predicted"/>
<evidence type="ECO:0000256" key="1">
    <source>
        <dbReference type="ARBA" id="ARBA00022603"/>
    </source>
</evidence>
<dbReference type="SUPFAM" id="SSF53335">
    <property type="entry name" value="S-adenosyl-L-methionine-dependent methyltransferases"/>
    <property type="match status" value="1"/>
</dbReference>
<keyword evidence="1 3" id="KW-0489">Methyltransferase</keyword>
<dbReference type="RefSeq" id="WP_044235474.1">
    <property type="nucleotide sequence ID" value="NZ_ASRX01000003.1"/>
</dbReference>
<dbReference type="Proteomes" id="UP000019678">
    <property type="component" value="Unassembled WGS sequence"/>
</dbReference>
<dbReference type="GO" id="GO:0032259">
    <property type="term" value="P:methylation"/>
    <property type="evidence" value="ECO:0007669"/>
    <property type="project" value="UniProtKB-KW"/>
</dbReference>
<protein>
    <submittedName>
        <fullName evidence="3">SAM-dependent methyltransferase</fullName>
    </submittedName>
</protein>
<gene>
    <name evidence="3" type="ORF">CAP_3994</name>
</gene>
<dbReference type="PANTHER" id="PTHR43648">
    <property type="entry name" value="ELECTRON TRANSFER FLAVOPROTEIN BETA SUBUNIT LYSINE METHYLTRANSFERASE"/>
    <property type="match status" value="1"/>
</dbReference>
<dbReference type="STRING" id="1192034.CAP_3994"/>
<dbReference type="AlphaFoldDB" id="A0A017TI03"/>
<organism evidence="3 4">
    <name type="scientific">Chondromyces apiculatus DSM 436</name>
    <dbReference type="NCBI Taxonomy" id="1192034"/>
    <lineage>
        <taxon>Bacteria</taxon>
        <taxon>Pseudomonadati</taxon>
        <taxon>Myxococcota</taxon>
        <taxon>Polyangia</taxon>
        <taxon>Polyangiales</taxon>
        <taxon>Polyangiaceae</taxon>
        <taxon>Chondromyces</taxon>
    </lineage>
</organism>
<name>A0A017TI03_9BACT</name>
<keyword evidence="2 3" id="KW-0808">Transferase</keyword>